<keyword evidence="3" id="KW-1185">Reference proteome</keyword>
<feature type="transmembrane region" description="Helical" evidence="1">
    <location>
        <begin position="20"/>
        <end position="47"/>
    </location>
</feature>
<gene>
    <name evidence="2" type="ORF">TKK_004204</name>
</gene>
<dbReference type="Proteomes" id="UP001627154">
    <property type="component" value="Unassembled WGS sequence"/>
</dbReference>
<evidence type="ECO:0000313" key="3">
    <source>
        <dbReference type="Proteomes" id="UP001627154"/>
    </source>
</evidence>
<proteinExistence type="predicted"/>
<keyword evidence="1" id="KW-0812">Transmembrane</keyword>
<keyword evidence="1" id="KW-1133">Transmembrane helix</keyword>
<sequence>MAENTGVPDRAHLKFEMLSILPLATYLLARVCTCMYAGLDLMLFLLVHNRIFVVLYVPPRPAAAAAAEAQIPQHNELARTYI</sequence>
<evidence type="ECO:0000313" key="2">
    <source>
        <dbReference type="EMBL" id="KAL3403071.1"/>
    </source>
</evidence>
<reference evidence="2 3" key="1">
    <citation type="journal article" date="2024" name="bioRxiv">
        <title>A reference genome for Trichogramma kaykai: A tiny desert-dwelling parasitoid wasp with competing sex-ratio distorters.</title>
        <authorList>
            <person name="Culotta J."/>
            <person name="Lindsey A.R."/>
        </authorList>
    </citation>
    <scope>NUCLEOTIDE SEQUENCE [LARGE SCALE GENOMIC DNA]</scope>
    <source>
        <strain evidence="2 3">KSX58</strain>
    </source>
</reference>
<name>A0ABD2XC60_9HYME</name>
<evidence type="ECO:0000256" key="1">
    <source>
        <dbReference type="SAM" id="Phobius"/>
    </source>
</evidence>
<organism evidence="2 3">
    <name type="scientific">Trichogramma kaykai</name>
    <dbReference type="NCBI Taxonomy" id="54128"/>
    <lineage>
        <taxon>Eukaryota</taxon>
        <taxon>Metazoa</taxon>
        <taxon>Ecdysozoa</taxon>
        <taxon>Arthropoda</taxon>
        <taxon>Hexapoda</taxon>
        <taxon>Insecta</taxon>
        <taxon>Pterygota</taxon>
        <taxon>Neoptera</taxon>
        <taxon>Endopterygota</taxon>
        <taxon>Hymenoptera</taxon>
        <taxon>Apocrita</taxon>
        <taxon>Proctotrupomorpha</taxon>
        <taxon>Chalcidoidea</taxon>
        <taxon>Trichogrammatidae</taxon>
        <taxon>Trichogramma</taxon>
    </lineage>
</organism>
<keyword evidence="1" id="KW-0472">Membrane</keyword>
<dbReference type="EMBL" id="JBJJXI010000032">
    <property type="protein sequence ID" value="KAL3403071.1"/>
    <property type="molecule type" value="Genomic_DNA"/>
</dbReference>
<dbReference type="AlphaFoldDB" id="A0ABD2XC60"/>
<protein>
    <submittedName>
        <fullName evidence="2">Uncharacterized protein</fullName>
    </submittedName>
</protein>
<accession>A0ABD2XC60</accession>
<comment type="caution">
    <text evidence="2">The sequence shown here is derived from an EMBL/GenBank/DDBJ whole genome shotgun (WGS) entry which is preliminary data.</text>
</comment>